<dbReference type="Proteomes" id="UP001597326">
    <property type="component" value="Unassembled WGS sequence"/>
</dbReference>
<feature type="domain" description="N-acetyltransferase" evidence="1">
    <location>
        <begin position="2"/>
        <end position="163"/>
    </location>
</feature>
<dbReference type="EMBL" id="JBHUFZ010000011">
    <property type="protein sequence ID" value="MFD1889676.1"/>
    <property type="molecule type" value="Genomic_DNA"/>
</dbReference>
<organism evidence="2 3">
    <name type="scientific">Luteococcus peritonei</name>
    <dbReference type="NCBI Taxonomy" id="88874"/>
    <lineage>
        <taxon>Bacteria</taxon>
        <taxon>Bacillati</taxon>
        <taxon>Actinomycetota</taxon>
        <taxon>Actinomycetes</taxon>
        <taxon>Propionibacteriales</taxon>
        <taxon>Propionibacteriaceae</taxon>
        <taxon>Luteococcus</taxon>
    </lineage>
</organism>
<evidence type="ECO:0000313" key="3">
    <source>
        <dbReference type="Proteomes" id="UP001597326"/>
    </source>
</evidence>
<dbReference type="RefSeq" id="WP_343872751.1">
    <property type="nucleotide sequence ID" value="NZ_BAAAIX010000009.1"/>
</dbReference>
<dbReference type="InterPro" id="IPR016181">
    <property type="entry name" value="Acyl_CoA_acyltransferase"/>
</dbReference>
<dbReference type="PROSITE" id="PS51186">
    <property type="entry name" value="GNAT"/>
    <property type="match status" value="1"/>
</dbReference>
<gene>
    <name evidence="2" type="ORF">ACFSCS_05650</name>
</gene>
<comment type="caution">
    <text evidence="2">The sequence shown here is derived from an EMBL/GenBank/DDBJ whole genome shotgun (WGS) entry which is preliminary data.</text>
</comment>
<accession>A0ABW4RTP0</accession>
<evidence type="ECO:0000259" key="1">
    <source>
        <dbReference type="PROSITE" id="PS51186"/>
    </source>
</evidence>
<protein>
    <submittedName>
        <fullName evidence="2">GNAT family protein</fullName>
    </submittedName>
</protein>
<evidence type="ECO:0000313" key="2">
    <source>
        <dbReference type="EMBL" id="MFD1889676.1"/>
    </source>
</evidence>
<proteinExistence type="predicted"/>
<name>A0ABW4RTP0_9ACTN</name>
<dbReference type="InterPro" id="IPR000182">
    <property type="entry name" value="GNAT_dom"/>
</dbReference>
<sequence length="180" mass="20106">MITLRRLDPTGADREALVDFLCSNDFPFHVGTRLDRAEAARRVDSGAWGDEENTSFWLDHDELGTVGVIRLEDLADPTPMFDLRLANRFRGRGLGAQALRAATDHVFTTMEADRFEGCTRVDNIGMRRTFAACGWVKEAHFRRGWPVTGAESVDAVNYSILRSDWSSGCTTPVAFDDLGY</sequence>
<keyword evidence="3" id="KW-1185">Reference proteome</keyword>
<dbReference type="SUPFAM" id="SSF55729">
    <property type="entry name" value="Acyl-CoA N-acyltransferases (Nat)"/>
    <property type="match status" value="1"/>
</dbReference>
<dbReference type="Pfam" id="PF13302">
    <property type="entry name" value="Acetyltransf_3"/>
    <property type="match status" value="1"/>
</dbReference>
<dbReference type="Gene3D" id="3.40.630.30">
    <property type="match status" value="1"/>
</dbReference>
<reference evidence="3" key="1">
    <citation type="journal article" date="2019" name="Int. J. Syst. Evol. Microbiol.">
        <title>The Global Catalogue of Microorganisms (GCM) 10K type strain sequencing project: providing services to taxonomists for standard genome sequencing and annotation.</title>
        <authorList>
            <consortium name="The Broad Institute Genomics Platform"/>
            <consortium name="The Broad Institute Genome Sequencing Center for Infectious Disease"/>
            <person name="Wu L."/>
            <person name="Ma J."/>
        </authorList>
    </citation>
    <scope>NUCLEOTIDE SEQUENCE [LARGE SCALE GENOMIC DNA]</scope>
    <source>
        <strain evidence="3">CAIM 431</strain>
    </source>
</reference>